<dbReference type="EMBL" id="PGGM01000001">
    <property type="protein sequence ID" value="PSH67505.1"/>
    <property type="molecule type" value="Genomic_DNA"/>
</dbReference>
<keyword evidence="2" id="KW-0328">Glycosyltransferase</keyword>
<organism evidence="6 7">
    <name type="scientific">Phyllobacterium sophorae</name>
    <dbReference type="NCBI Taxonomy" id="1520277"/>
    <lineage>
        <taxon>Bacteria</taxon>
        <taxon>Pseudomonadati</taxon>
        <taxon>Pseudomonadota</taxon>
        <taxon>Alphaproteobacteria</taxon>
        <taxon>Hyphomicrobiales</taxon>
        <taxon>Phyllobacteriaceae</taxon>
        <taxon>Phyllobacterium</taxon>
    </lineage>
</organism>
<feature type="domain" description="Glycosyl transferase family 1" evidence="4">
    <location>
        <begin position="203"/>
        <end position="361"/>
    </location>
</feature>
<dbReference type="SUPFAM" id="SSF53756">
    <property type="entry name" value="UDP-Glycosyltransferase/glycogen phosphorylase"/>
    <property type="match status" value="1"/>
</dbReference>
<dbReference type="OrthoDB" id="5490290at2"/>
<evidence type="ECO:0000313" key="6">
    <source>
        <dbReference type="EMBL" id="PSH67505.1"/>
    </source>
</evidence>
<dbReference type="Pfam" id="PF13579">
    <property type="entry name" value="Glyco_trans_4_4"/>
    <property type="match status" value="1"/>
</dbReference>
<dbReference type="InterPro" id="IPR001296">
    <property type="entry name" value="Glyco_trans_1"/>
</dbReference>
<gene>
    <name evidence="6" type="ORF">CU103_03950</name>
</gene>
<sequence length="404" mass="43929">MKIVHVISSIDPAKGGPQATCVRLAAAQSALGHDVHIVSYGGREIQKRAFQSARDVPHFSRIVWHLLPDPNRIERVLGLAAARKSRTVLKGASFMHIHGVWEPILKNAAAVARRNQIPYCIQPHGMLDVWSMQQKRLKKHVALALGYRKMLNRAKFLLALNSDEAQLLEPLHLSAPNLIIPNGIFLEEFAELPAKGFFAERLPRLDGKRVVLFLSRLHTKKGLDILAQAFVLLAGSYPDVDLVVAGPDGGARDAFVTLVDQLGIEDRVHLTGPLYGNGKLRALVDASCFCLPSRQEGFSVAITEAMACGLPVVVSDACHFPEVKSAHAGAVVSLDPAEVASALAGILDNPAMASIMGRNGQRLVRENYTWPRIAEQTIQGYQSGDNRDAKMAENSAVLMPAADH</sequence>
<dbReference type="RefSeq" id="WP_106662566.1">
    <property type="nucleotide sequence ID" value="NZ_PGGM01000001.1"/>
</dbReference>
<evidence type="ECO:0000313" key="7">
    <source>
        <dbReference type="Proteomes" id="UP000241764"/>
    </source>
</evidence>
<dbReference type="GO" id="GO:0016757">
    <property type="term" value="F:glycosyltransferase activity"/>
    <property type="evidence" value="ECO:0007669"/>
    <property type="project" value="UniProtKB-KW"/>
</dbReference>
<reference evidence="7" key="1">
    <citation type="submission" date="2017-11" db="EMBL/GenBank/DDBJ databases">
        <authorList>
            <person name="Kuznetsova I."/>
            <person name="Sazanova A."/>
            <person name="Chirak E."/>
            <person name="Safronova V."/>
            <person name="Willems A."/>
        </authorList>
    </citation>
    <scope>NUCLEOTIDE SEQUENCE [LARGE SCALE GENOMIC DNA]</scope>
    <source>
        <strain evidence="7">CCBAU 03422</strain>
    </source>
</reference>
<dbReference type="PANTHER" id="PTHR12526">
    <property type="entry name" value="GLYCOSYLTRANSFERASE"/>
    <property type="match status" value="1"/>
</dbReference>
<protein>
    <submittedName>
        <fullName evidence="6">Glycosyl transferase</fullName>
    </submittedName>
</protein>
<accession>A0A2P7BM35</accession>
<dbReference type="InterPro" id="IPR028098">
    <property type="entry name" value="Glyco_trans_4-like_N"/>
</dbReference>
<evidence type="ECO:0000259" key="5">
    <source>
        <dbReference type="Pfam" id="PF13579"/>
    </source>
</evidence>
<keyword evidence="7" id="KW-1185">Reference proteome</keyword>
<evidence type="ECO:0000256" key="2">
    <source>
        <dbReference type="ARBA" id="ARBA00022676"/>
    </source>
</evidence>
<keyword evidence="3 6" id="KW-0808">Transferase</keyword>
<comment type="caution">
    <text evidence="6">The sequence shown here is derived from an EMBL/GenBank/DDBJ whole genome shotgun (WGS) entry which is preliminary data.</text>
</comment>
<evidence type="ECO:0000256" key="3">
    <source>
        <dbReference type="ARBA" id="ARBA00022679"/>
    </source>
</evidence>
<comment type="similarity">
    <text evidence="1">Belongs to the glycosyltransferase group 1 family. Glycosyltransferase 4 subfamily.</text>
</comment>
<dbReference type="Proteomes" id="UP000241764">
    <property type="component" value="Unassembled WGS sequence"/>
</dbReference>
<dbReference type="Gene3D" id="3.40.50.2000">
    <property type="entry name" value="Glycogen Phosphorylase B"/>
    <property type="match status" value="2"/>
</dbReference>
<feature type="domain" description="Glycosyltransferase subfamily 4-like N-terminal" evidence="5">
    <location>
        <begin position="15"/>
        <end position="183"/>
    </location>
</feature>
<dbReference type="AlphaFoldDB" id="A0A2P7BM35"/>
<name>A0A2P7BM35_9HYPH</name>
<dbReference type="Pfam" id="PF00534">
    <property type="entry name" value="Glycos_transf_1"/>
    <property type="match status" value="1"/>
</dbReference>
<proteinExistence type="inferred from homology"/>
<evidence type="ECO:0000259" key="4">
    <source>
        <dbReference type="Pfam" id="PF00534"/>
    </source>
</evidence>
<evidence type="ECO:0000256" key="1">
    <source>
        <dbReference type="ARBA" id="ARBA00009481"/>
    </source>
</evidence>
<dbReference type="PANTHER" id="PTHR12526:SF640">
    <property type="entry name" value="COLANIC ACID BIOSYNTHESIS GLYCOSYLTRANSFERASE WCAL-RELATED"/>
    <property type="match status" value="1"/>
</dbReference>
<dbReference type="CDD" id="cd03821">
    <property type="entry name" value="GT4_Bme6-like"/>
    <property type="match status" value="1"/>
</dbReference>